<dbReference type="InterPro" id="IPR008927">
    <property type="entry name" value="6-PGluconate_DH-like_C_sf"/>
</dbReference>
<dbReference type="InterPro" id="IPR037108">
    <property type="entry name" value="TM1727-like_C_sf"/>
</dbReference>
<dbReference type="Gene3D" id="3.40.50.720">
    <property type="entry name" value="NAD(P)-binding Rossmann-like Domain"/>
    <property type="match status" value="1"/>
</dbReference>
<accession>A0A3D9L9G6</accession>
<dbReference type="RefSeq" id="WP_115866981.1">
    <property type="nucleotide sequence ID" value="NZ_QREG01000003.1"/>
</dbReference>
<dbReference type="InterPro" id="IPR028939">
    <property type="entry name" value="P5C_Rdtase_cat_N"/>
</dbReference>
<feature type="domain" description="DUF2520" evidence="2">
    <location>
        <begin position="128"/>
        <end position="253"/>
    </location>
</feature>
<evidence type="ECO:0000313" key="4">
    <source>
        <dbReference type="Proteomes" id="UP000256779"/>
    </source>
</evidence>
<dbReference type="AlphaFoldDB" id="A0A3D9L9G6"/>
<dbReference type="PANTHER" id="PTHR40459">
    <property type="entry name" value="CONSERVED HYPOTHETICAL ALANINE AND LEUCINE RICH PROTEIN"/>
    <property type="match status" value="1"/>
</dbReference>
<sequence>MQPKIAIYGTGNLAFHLAKRLAVVGRSPDYIVSRSRVSGESFIDALQLSSDVCLTAEMAGISADFILLAVPDAVLQTVLMEVAFPKNSILLHTSGAQPMKVLATHERYGVLYPLQTFTKSKPVDWSQIPVFVEGNNAQVQEQIADLAKILSPKVKLLTSDVRLRVHLAAVLANNFTNHLFVLADELLASSPVALNDLQHLIQETVDKAMRMPPAQAQTGPAVRGDHNTMDKHLGLLEHNPEVARLYELISKQIADRGKL</sequence>
<evidence type="ECO:0000259" key="2">
    <source>
        <dbReference type="Pfam" id="PF10728"/>
    </source>
</evidence>
<evidence type="ECO:0000313" key="3">
    <source>
        <dbReference type="EMBL" id="REE01702.1"/>
    </source>
</evidence>
<gene>
    <name evidence="3" type="ORF">C7460_103219</name>
</gene>
<dbReference type="PANTHER" id="PTHR40459:SF1">
    <property type="entry name" value="CONSERVED HYPOTHETICAL ALANINE AND LEUCINE RICH PROTEIN"/>
    <property type="match status" value="1"/>
</dbReference>
<dbReference type="Pfam" id="PF10728">
    <property type="entry name" value="DUF2520"/>
    <property type="match status" value="1"/>
</dbReference>
<dbReference type="OrthoDB" id="9810755at2"/>
<dbReference type="SUPFAM" id="SSF48179">
    <property type="entry name" value="6-phosphogluconate dehydrogenase C-terminal domain-like"/>
    <property type="match status" value="1"/>
</dbReference>
<reference evidence="3 4" key="1">
    <citation type="submission" date="2018-07" db="EMBL/GenBank/DDBJ databases">
        <title>Genomic Encyclopedia of Type Strains, Phase IV (KMG-IV): sequencing the most valuable type-strain genomes for metagenomic binning, comparative biology and taxonomic classification.</title>
        <authorList>
            <person name="Goeker M."/>
        </authorList>
    </citation>
    <scope>NUCLEOTIDE SEQUENCE [LARGE SCALE GENOMIC DNA]</scope>
    <source>
        <strain evidence="3 4">DSM 4134</strain>
    </source>
</reference>
<feature type="domain" description="Pyrroline-5-carboxylate reductase catalytic N-terminal" evidence="1">
    <location>
        <begin position="4"/>
        <end position="87"/>
    </location>
</feature>
<dbReference type="SUPFAM" id="SSF51735">
    <property type="entry name" value="NAD(P)-binding Rossmann-fold domains"/>
    <property type="match status" value="1"/>
</dbReference>
<comment type="caution">
    <text evidence="3">The sequence shown here is derived from an EMBL/GenBank/DDBJ whole genome shotgun (WGS) entry which is preliminary data.</text>
</comment>
<keyword evidence="4" id="KW-1185">Reference proteome</keyword>
<name>A0A3D9L9G6_MARFU</name>
<evidence type="ECO:0000259" key="1">
    <source>
        <dbReference type="Pfam" id="PF03807"/>
    </source>
</evidence>
<dbReference type="Pfam" id="PF03807">
    <property type="entry name" value="F420_oxidored"/>
    <property type="match status" value="1"/>
</dbReference>
<dbReference type="InterPro" id="IPR018931">
    <property type="entry name" value="DUF2520"/>
</dbReference>
<dbReference type="EMBL" id="QREG01000003">
    <property type="protein sequence ID" value="REE01702.1"/>
    <property type="molecule type" value="Genomic_DNA"/>
</dbReference>
<dbReference type="Gene3D" id="1.10.1040.20">
    <property type="entry name" value="ProC-like, C-terminal domain"/>
    <property type="match status" value="1"/>
</dbReference>
<protein>
    <submittedName>
        <fullName evidence="3">Putative short-subunit dehydrogenase-like oxidoreductase (DUF2520 family)</fullName>
    </submittedName>
</protein>
<organism evidence="3 4">
    <name type="scientific">Marinoscillum furvescens DSM 4134</name>
    <dbReference type="NCBI Taxonomy" id="1122208"/>
    <lineage>
        <taxon>Bacteria</taxon>
        <taxon>Pseudomonadati</taxon>
        <taxon>Bacteroidota</taxon>
        <taxon>Cytophagia</taxon>
        <taxon>Cytophagales</taxon>
        <taxon>Reichenbachiellaceae</taxon>
        <taxon>Marinoscillum</taxon>
    </lineage>
</organism>
<dbReference type="Proteomes" id="UP000256779">
    <property type="component" value="Unassembled WGS sequence"/>
</dbReference>
<dbReference type="InterPro" id="IPR036291">
    <property type="entry name" value="NAD(P)-bd_dom_sf"/>
</dbReference>
<proteinExistence type="predicted"/>